<evidence type="ECO:0000313" key="2">
    <source>
        <dbReference type="EMBL" id="GES80869.1"/>
    </source>
</evidence>
<proteinExistence type="predicted"/>
<reference evidence="1 3" key="1">
    <citation type="submission" date="2017-11" db="EMBL/GenBank/DDBJ databases">
        <title>The genome of Rhizophagus clarus HR1 reveals common genetic basis of auxotrophy among arbuscular mycorrhizal fungi.</title>
        <authorList>
            <person name="Kobayashi Y."/>
        </authorList>
    </citation>
    <scope>NUCLEOTIDE SEQUENCE [LARGE SCALE GENOMIC DNA]</scope>
    <source>
        <strain evidence="1 3">HR1</strain>
    </source>
</reference>
<evidence type="ECO:0000313" key="3">
    <source>
        <dbReference type="Proteomes" id="UP000247702"/>
    </source>
</evidence>
<organism evidence="1 3">
    <name type="scientific">Rhizophagus clarus</name>
    <dbReference type="NCBI Taxonomy" id="94130"/>
    <lineage>
        <taxon>Eukaryota</taxon>
        <taxon>Fungi</taxon>
        <taxon>Fungi incertae sedis</taxon>
        <taxon>Mucoromycota</taxon>
        <taxon>Glomeromycotina</taxon>
        <taxon>Glomeromycetes</taxon>
        <taxon>Glomerales</taxon>
        <taxon>Glomeraceae</taxon>
        <taxon>Rhizophagus</taxon>
    </lineage>
</organism>
<sequence>MGYITTELSTIQRLFNECNPQSWSRTFTNRYFTAGVQTTSRKEGENELFDAYIRRKIQEENDYCEFVNWKQTVPQIGSQDVAKSIFRLVVKQLEEFIMPNVIRKQEEQMNLSLCYLTTEIDFENARSKETVKY</sequence>
<dbReference type="Proteomes" id="UP000615446">
    <property type="component" value="Unassembled WGS sequence"/>
</dbReference>
<dbReference type="Proteomes" id="UP000247702">
    <property type="component" value="Unassembled WGS sequence"/>
</dbReference>
<comment type="caution">
    <text evidence="1">The sequence shown here is derived from an EMBL/GenBank/DDBJ whole genome shotgun (WGS) entry which is preliminary data.</text>
</comment>
<reference evidence="2" key="2">
    <citation type="submission" date="2019-10" db="EMBL/GenBank/DDBJ databases">
        <title>Conservation and host-specific expression of non-tandemly repeated heterogenous ribosome RNA gene in arbuscular mycorrhizal fungi.</title>
        <authorList>
            <person name="Maeda T."/>
            <person name="Kobayashi Y."/>
            <person name="Nakagawa T."/>
            <person name="Ezawa T."/>
            <person name="Yamaguchi K."/>
            <person name="Bino T."/>
            <person name="Nishimoto Y."/>
            <person name="Shigenobu S."/>
            <person name="Kawaguchi M."/>
        </authorList>
    </citation>
    <scope>NUCLEOTIDE SEQUENCE</scope>
    <source>
        <strain evidence="2">HR1</strain>
    </source>
</reference>
<dbReference type="AlphaFoldDB" id="A0A2Z6S5Z6"/>
<accession>A0A2Z6S5Z6</accession>
<protein>
    <submittedName>
        <fullName evidence="1">Uncharacterized protein</fullName>
    </submittedName>
</protein>
<evidence type="ECO:0000313" key="1">
    <source>
        <dbReference type="EMBL" id="GBC04092.1"/>
    </source>
</evidence>
<dbReference type="EMBL" id="BEXD01003927">
    <property type="protein sequence ID" value="GBC04092.1"/>
    <property type="molecule type" value="Genomic_DNA"/>
</dbReference>
<dbReference type="OrthoDB" id="2428137at2759"/>
<gene>
    <name evidence="2" type="ORF">RCL2_000813000</name>
    <name evidence="1" type="ORF">RclHR1_05500007</name>
</gene>
<name>A0A2Z6S5Z6_9GLOM</name>
<keyword evidence="3" id="KW-1185">Reference proteome</keyword>
<dbReference type="STRING" id="94130.A0A2Z6S5Z6"/>
<dbReference type="EMBL" id="BLAL01000053">
    <property type="protein sequence ID" value="GES80869.1"/>
    <property type="molecule type" value="Genomic_DNA"/>
</dbReference>